<keyword evidence="2" id="KW-1003">Cell membrane</keyword>
<comment type="caution">
    <text evidence="10">Lacks conserved residue(s) required for the propagation of feature annotation.</text>
</comment>
<evidence type="ECO:0000256" key="7">
    <source>
        <dbReference type="ARBA" id="ARBA00023136"/>
    </source>
</evidence>
<evidence type="ECO:0000256" key="2">
    <source>
        <dbReference type="ARBA" id="ARBA00022475"/>
    </source>
</evidence>
<reference evidence="11" key="1">
    <citation type="journal article" date="2018" name="Front. Physiol.">
        <title>Differential Expression Analysis of Olfactory Genes Based on a Combination of Sequencing Platforms and Behavioral Investigations in Aphidius gifuensis.</title>
        <authorList>
            <person name="Fan J."/>
            <person name="Zhang Q."/>
            <person name="Xu Q."/>
            <person name="Xue W."/>
            <person name="Han Z."/>
            <person name="Sun J."/>
            <person name="Chen J."/>
        </authorList>
    </citation>
    <scope>NUCLEOTIDE SEQUENCE</scope>
</reference>
<evidence type="ECO:0000313" key="11">
    <source>
        <dbReference type="EMBL" id="AZQ24943.1"/>
    </source>
</evidence>
<dbReference type="GO" id="GO:0005549">
    <property type="term" value="F:odorant binding"/>
    <property type="evidence" value="ECO:0007669"/>
    <property type="project" value="InterPro"/>
</dbReference>
<evidence type="ECO:0000256" key="10">
    <source>
        <dbReference type="RuleBase" id="RU351113"/>
    </source>
</evidence>
<feature type="transmembrane region" description="Helical" evidence="10">
    <location>
        <begin position="257"/>
        <end position="279"/>
    </location>
</feature>
<name>A0A3S9LWB7_APHGI</name>
<dbReference type="OrthoDB" id="6617147at2759"/>
<feature type="transmembrane region" description="Helical" evidence="10">
    <location>
        <begin position="66"/>
        <end position="83"/>
    </location>
</feature>
<evidence type="ECO:0000256" key="3">
    <source>
        <dbReference type="ARBA" id="ARBA00022606"/>
    </source>
</evidence>
<keyword evidence="7 10" id="KW-0472">Membrane</keyword>
<comment type="subcellular location">
    <subcellularLocation>
        <location evidence="1 10">Cell membrane</location>
        <topology evidence="1 10">Multi-pass membrane protein</topology>
    </subcellularLocation>
</comment>
<feature type="transmembrane region" description="Helical" evidence="10">
    <location>
        <begin position="174"/>
        <end position="195"/>
    </location>
</feature>
<dbReference type="GO" id="GO:0007165">
    <property type="term" value="P:signal transduction"/>
    <property type="evidence" value="ECO:0007669"/>
    <property type="project" value="UniProtKB-KW"/>
</dbReference>
<dbReference type="EMBL" id="MK049002">
    <property type="protein sequence ID" value="AZQ24943.1"/>
    <property type="molecule type" value="mRNA"/>
</dbReference>
<dbReference type="Pfam" id="PF02949">
    <property type="entry name" value="7tm_6"/>
    <property type="match status" value="1"/>
</dbReference>
<keyword evidence="9 10" id="KW-0807">Transducer</keyword>
<evidence type="ECO:0000256" key="9">
    <source>
        <dbReference type="ARBA" id="ARBA00023224"/>
    </source>
</evidence>
<keyword evidence="5 10" id="KW-0552">Olfaction</keyword>
<keyword evidence="8 10" id="KW-0675">Receptor</keyword>
<organism evidence="11">
    <name type="scientific">Aphidius gifuensis</name>
    <name type="common">Parasitoid wasp</name>
    <dbReference type="NCBI Taxonomy" id="684658"/>
    <lineage>
        <taxon>Eukaryota</taxon>
        <taxon>Metazoa</taxon>
        <taxon>Ecdysozoa</taxon>
        <taxon>Arthropoda</taxon>
        <taxon>Hexapoda</taxon>
        <taxon>Insecta</taxon>
        <taxon>Pterygota</taxon>
        <taxon>Neoptera</taxon>
        <taxon>Endopterygota</taxon>
        <taxon>Hymenoptera</taxon>
        <taxon>Apocrita</taxon>
        <taxon>Ichneumonoidea</taxon>
        <taxon>Braconidae</taxon>
        <taxon>Aphidiinae</taxon>
        <taxon>Aphidius</taxon>
    </lineage>
</organism>
<keyword evidence="4 10" id="KW-0812">Transmembrane</keyword>
<dbReference type="InterPro" id="IPR004117">
    <property type="entry name" value="7tm6_olfct_rcpt"/>
</dbReference>
<evidence type="ECO:0000256" key="1">
    <source>
        <dbReference type="ARBA" id="ARBA00004651"/>
    </source>
</evidence>
<dbReference type="GO" id="GO:0004984">
    <property type="term" value="F:olfactory receptor activity"/>
    <property type="evidence" value="ECO:0007669"/>
    <property type="project" value="InterPro"/>
</dbReference>
<feature type="transmembrane region" description="Helical" evidence="10">
    <location>
        <begin position="126"/>
        <end position="144"/>
    </location>
</feature>
<dbReference type="AlphaFoldDB" id="A0A3S9LWB7"/>
<evidence type="ECO:0000256" key="5">
    <source>
        <dbReference type="ARBA" id="ARBA00022725"/>
    </source>
</evidence>
<dbReference type="PANTHER" id="PTHR21137">
    <property type="entry name" value="ODORANT RECEPTOR"/>
    <property type="match status" value="1"/>
</dbReference>
<evidence type="ECO:0000256" key="4">
    <source>
        <dbReference type="ARBA" id="ARBA00022692"/>
    </source>
</evidence>
<sequence>MFLFETGYYKANRIGMMLCGTWPEQSFTTKLTIRILHTGPIILLLIAEFFYFYGIRGDFREVIPCLPSPMTIFVAFIKFNLLASNKKMVKDIIDKMRNDWEYLEKTSTNKIMHINAAKGRQRILTYMYYLMISASMYIGCSFIPKALDIIIPLNETRKNIAPFETDYKVDLDDYFYLIVLHGLVTCTTTVTFLWVTDAFIMVMVQHCCGLFGTIGHVLKQLNEKISEKDEKNIINYAILMHKRAITFADFIESTVTVMYGFVVLINMIAISVTGVETIFRWDNRDVRLKFVAYTIAEIVHLFFNTLPSQQLIDDSGKVFDSIYECDWSSLSIKSQKLIWLMLVRSTRPCYLTAGKFYELNMENFSQVVRTAVSYLTVLTSFK</sequence>
<dbReference type="PANTHER" id="PTHR21137:SF35">
    <property type="entry name" value="ODORANT RECEPTOR 19A-RELATED"/>
    <property type="match status" value="1"/>
</dbReference>
<dbReference type="GO" id="GO:0005886">
    <property type="term" value="C:plasma membrane"/>
    <property type="evidence" value="ECO:0007669"/>
    <property type="project" value="UniProtKB-SubCell"/>
</dbReference>
<proteinExistence type="evidence at transcript level"/>
<keyword evidence="3 10" id="KW-0716">Sensory transduction</keyword>
<accession>A0A3S9LWB7</accession>
<protein>
    <recommendedName>
        <fullName evidence="10">Odorant receptor</fullName>
    </recommendedName>
</protein>
<evidence type="ECO:0000256" key="8">
    <source>
        <dbReference type="ARBA" id="ARBA00023170"/>
    </source>
</evidence>
<comment type="similarity">
    <text evidence="10">Belongs to the insect chemoreceptor superfamily. Heteromeric odorant receptor channel (TC 1.A.69) family.</text>
</comment>
<feature type="transmembrane region" description="Helical" evidence="10">
    <location>
        <begin position="35"/>
        <end position="54"/>
    </location>
</feature>
<keyword evidence="6 10" id="KW-1133">Transmembrane helix</keyword>
<evidence type="ECO:0000256" key="6">
    <source>
        <dbReference type="ARBA" id="ARBA00022989"/>
    </source>
</evidence>